<dbReference type="EMBL" id="JAEPRB010001078">
    <property type="protein sequence ID" value="KAG2208162.1"/>
    <property type="molecule type" value="Genomic_DNA"/>
</dbReference>
<keyword evidence="3" id="KW-1185">Reference proteome</keyword>
<proteinExistence type="predicted"/>
<evidence type="ECO:0000313" key="3">
    <source>
        <dbReference type="Proteomes" id="UP000646827"/>
    </source>
</evidence>
<accession>A0A8H7V7A1</accession>
<evidence type="ECO:0000313" key="2">
    <source>
        <dbReference type="EMBL" id="KAG2208162.1"/>
    </source>
</evidence>
<reference evidence="2 3" key="1">
    <citation type="submission" date="2020-12" db="EMBL/GenBank/DDBJ databases">
        <title>Metabolic potential, ecology and presence of endohyphal bacteria is reflected in genomic diversity of Mucoromycotina.</title>
        <authorList>
            <person name="Muszewska A."/>
            <person name="Okrasinska A."/>
            <person name="Steczkiewicz K."/>
            <person name="Drgas O."/>
            <person name="Orlowska M."/>
            <person name="Perlinska-Lenart U."/>
            <person name="Aleksandrzak-Piekarczyk T."/>
            <person name="Szatraj K."/>
            <person name="Zielenkiewicz U."/>
            <person name="Pilsyk S."/>
            <person name="Malc E."/>
            <person name="Mieczkowski P."/>
            <person name="Kruszewska J.S."/>
            <person name="Biernat P."/>
            <person name="Pawlowska J."/>
        </authorList>
    </citation>
    <scope>NUCLEOTIDE SEQUENCE [LARGE SCALE GENOMIC DNA]</scope>
    <source>
        <strain evidence="2 3">CBS 142.35</strain>
    </source>
</reference>
<dbReference type="Proteomes" id="UP000646827">
    <property type="component" value="Unassembled WGS sequence"/>
</dbReference>
<sequence length="183" mass="20648">MLRRSTRLQQQQQQQRVRGRPVLNPEIEHDNTCVFCLSSHSRCVRELLGGAVTGPPLYVSRVHREDISTLDNLARDNTAADAVSSRTRYGHRRHPAAPSQLIDEDEDLQLQEGVERNLNEFRVLSLQELQDDNLEVGSQDSSVHGYHHQPDADHLSDTPSLSDIDLNLPIVLAQGENSEEDQD</sequence>
<name>A0A8H7V7A1_9FUNG</name>
<gene>
    <name evidence="2" type="ORF">INT45_002897</name>
</gene>
<dbReference type="AlphaFoldDB" id="A0A8H7V7A1"/>
<feature type="region of interest" description="Disordered" evidence="1">
    <location>
        <begin position="1"/>
        <end position="21"/>
    </location>
</feature>
<organism evidence="2 3">
    <name type="scientific">Circinella minor</name>
    <dbReference type="NCBI Taxonomy" id="1195481"/>
    <lineage>
        <taxon>Eukaryota</taxon>
        <taxon>Fungi</taxon>
        <taxon>Fungi incertae sedis</taxon>
        <taxon>Mucoromycota</taxon>
        <taxon>Mucoromycotina</taxon>
        <taxon>Mucoromycetes</taxon>
        <taxon>Mucorales</taxon>
        <taxon>Lichtheimiaceae</taxon>
        <taxon>Circinella</taxon>
    </lineage>
</organism>
<protein>
    <submittedName>
        <fullName evidence="2">Uncharacterized protein</fullName>
    </submittedName>
</protein>
<evidence type="ECO:0000256" key="1">
    <source>
        <dbReference type="SAM" id="MobiDB-lite"/>
    </source>
</evidence>
<comment type="caution">
    <text evidence="2">The sequence shown here is derived from an EMBL/GenBank/DDBJ whole genome shotgun (WGS) entry which is preliminary data.</text>
</comment>
<feature type="region of interest" description="Disordered" evidence="1">
    <location>
        <begin position="81"/>
        <end position="105"/>
    </location>
</feature>
<feature type="region of interest" description="Disordered" evidence="1">
    <location>
        <begin position="137"/>
        <end position="161"/>
    </location>
</feature>
<dbReference type="OrthoDB" id="10395172at2759"/>